<protein>
    <submittedName>
        <fullName evidence="2">Glycosyltransferase</fullName>
    </submittedName>
</protein>
<name>A0ABW8JTV3_9GAMM</name>
<dbReference type="Pfam" id="PF00535">
    <property type="entry name" value="Glycos_transf_2"/>
    <property type="match status" value="1"/>
</dbReference>
<dbReference type="RefSeq" id="WP_404630492.1">
    <property type="nucleotide sequence ID" value="NZ_JADIKM010000001.1"/>
</dbReference>
<sequence>MTPASNSDVSHDSYEISDRIALVKEPVVSVLILAYNHGPYLAQAIDSALAQRTDLPIELLIGEDCSTDNTRDIALRYQEAHPDIIRVFTADKNVGPTLNHRRILLSARGEFCAYLDGDDYWLPGKLLRQVNFLREHSGCAAVFTNALTVDQNNQSVGVFNDVGNEQFDLGSLLRRGNFLNNSSVVYRAASRPALLGIEVASIDYRWHLQLARTGFVAQLSEPKVAYRIGSVGSMVVHGNDRVRQLYWEAIMSVPREMVTDNDLAHGIADFIRRVFYRSLRTRQIRLLKEWVPPALAASPYGRTRTSLLAAGSVMRIAYKELSSRLRKGVHGHHSKVLYRR</sequence>
<accession>A0ABW8JTV3</accession>
<dbReference type="Proteomes" id="UP001620460">
    <property type="component" value="Unassembled WGS sequence"/>
</dbReference>
<keyword evidence="3" id="KW-1185">Reference proteome</keyword>
<evidence type="ECO:0000313" key="3">
    <source>
        <dbReference type="Proteomes" id="UP001620460"/>
    </source>
</evidence>
<dbReference type="PANTHER" id="PTHR22916:SF3">
    <property type="entry name" value="UDP-GLCNAC:BETAGAL BETA-1,3-N-ACETYLGLUCOSAMINYLTRANSFERASE-LIKE PROTEIN 1"/>
    <property type="match status" value="1"/>
</dbReference>
<gene>
    <name evidence="2" type="ORF">ISP17_04595</name>
</gene>
<dbReference type="Gene3D" id="3.90.550.10">
    <property type="entry name" value="Spore Coat Polysaccharide Biosynthesis Protein SpsA, Chain A"/>
    <property type="match status" value="1"/>
</dbReference>
<reference evidence="2 3" key="1">
    <citation type="submission" date="2020-10" db="EMBL/GenBank/DDBJ databases">
        <title>Phylogeny of dyella-like bacteria.</title>
        <authorList>
            <person name="Fu J."/>
        </authorList>
    </citation>
    <scope>NUCLEOTIDE SEQUENCE [LARGE SCALE GENOMIC DNA]</scope>
    <source>
        <strain evidence="2 3">Gsoil3046</strain>
    </source>
</reference>
<dbReference type="InterPro" id="IPR001173">
    <property type="entry name" value="Glyco_trans_2-like"/>
</dbReference>
<dbReference type="PANTHER" id="PTHR22916">
    <property type="entry name" value="GLYCOSYLTRANSFERASE"/>
    <property type="match status" value="1"/>
</dbReference>
<evidence type="ECO:0000259" key="1">
    <source>
        <dbReference type="Pfam" id="PF00535"/>
    </source>
</evidence>
<comment type="caution">
    <text evidence="2">The sequence shown here is derived from an EMBL/GenBank/DDBJ whole genome shotgun (WGS) entry which is preliminary data.</text>
</comment>
<feature type="domain" description="Glycosyltransferase 2-like" evidence="1">
    <location>
        <begin position="29"/>
        <end position="137"/>
    </location>
</feature>
<dbReference type="InterPro" id="IPR029044">
    <property type="entry name" value="Nucleotide-diphossugar_trans"/>
</dbReference>
<evidence type="ECO:0000313" key="2">
    <source>
        <dbReference type="EMBL" id="MFK2903232.1"/>
    </source>
</evidence>
<dbReference type="EMBL" id="JADIKM010000001">
    <property type="protein sequence ID" value="MFK2903232.1"/>
    <property type="molecule type" value="Genomic_DNA"/>
</dbReference>
<organism evidence="2 3">
    <name type="scientific">Dyella ginsengisoli</name>
    <dbReference type="NCBI Taxonomy" id="363848"/>
    <lineage>
        <taxon>Bacteria</taxon>
        <taxon>Pseudomonadati</taxon>
        <taxon>Pseudomonadota</taxon>
        <taxon>Gammaproteobacteria</taxon>
        <taxon>Lysobacterales</taxon>
        <taxon>Rhodanobacteraceae</taxon>
        <taxon>Dyella</taxon>
    </lineage>
</organism>
<proteinExistence type="predicted"/>
<dbReference type="SUPFAM" id="SSF53448">
    <property type="entry name" value="Nucleotide-diphospho-sugar transferases"/>
    <property type="match status" value="1"/>
</dbReference>